<evidence type="ECO:0000313" key="3">
    <source>
        <dbReference type="Proteomes" id="UP000255518"/>
    </source>
</evidence>
<organism evidence="2 3">
    <name type="scientific">Klebsiella pneumoniae</name>
    <dbReference type="NCBI Taxonomy" id="573"/>
    <lineage>
        <taxon>Bacteria</taxon>
        <taxon>Pseudomonadati</taxon>
        <taxon>Pseudomonadota</taxon>
        <taxon>Gammaproteobacteria</taxon>
        <taxon>Enterobacterales</taxon>
        <taxon>Enterobacteriaceae</taxon>
        <taxon>Klebsiella/Raoultella group</taxon>
        <taxon>Klebsiella</taxon>
        <taxon>Klebsiella pneumoniae complex</taxon>
    </lineage>
</organism>
<sequence length="71" mass="8031">MNVSTSLEGRINHLYQMSIVSDATRSIPACGVVIWLADDVTELLLNARCIFLLQKNHFFASVCLIDSWNLY</sequence>
<dbReference type="RefSeq" id="WP_335880140.1">
    <property type="nucleotide sequence ID" value="NZ_JBFSMA010000108.1"/>
</dbReference>
<dbReference type="Proteomes" id="UP000255518">
    <property type="component" value="Unassembled WGS sequence"/>
</dbReference>
<accession>A0A377V5I2</accession>
<dbReference type="AlphaFoldDB" id="A0A377V5I2"/>
<dbReference type="EMBL" id="UGKT01000001">
    <property type="protein sequence ID" value="STT05485.1"/>
    <property type="molecule type" value="Genomic_DNA"/>
</dbReference>
<evidence type="ECO:0000313" key="1">
    <source>
        <dbReference type="EMBL" id="STT04705.1"/>
    </source>
</evidence>
<gene>
    <name evidence="1" type="ORF">NCTC13443_04815</name>
    <name evidence="2" type="ORF">NCTC13443_05421</name>
</gene>
<reference evidence="2 3" key="1">
    <citation type="submission" date="2018-06" db="EMBL/GenBank/DDBJ databases">
        <authorList>
            <consortium name="Pathogen Informatics"/>
            <person name="Doyle S."/>
        </authorList>
    </citation>
    <scope>NUCLEOTIDE SEQUENCE [LARGE SCALE GENOMIC DNA]</scope>
    <source>
        <strain evidence="2 3">NCTC13443</strain>
    </source>
</reference>
<name>A0A377V5I2_KLEPN</name>
<proteinExistence type="predicted"/>
<protein>
    <submittedName>
        <fullName evidence="2">Uncharacterized protein</fullName>
    </submittedName>
</protein>
<dbReference type="EMBL" id="UGKT01000001">
    <property type="protein sequence ID" value="STT04705.1"/>
    <property type="molecule type" value="Genomic_DNA"/>
</dbReference>
<evidence type="ECO:0000313" key="2">
    <source>
        <dbReference type="EMBL" id="STT05485.1"/>
    </source>
</evidence>